<evidence type="ECO:0000313" key="2">
    <source>
        <dbReference type="Proteomes" id="UP000308652"/>
    </source>
</evidence>
<dbReference type="InterPro" id="IPR011990">
    <property type="entry name" value="TPR-like_helical_dom_sf"/>
</dbReference>
<proteinExistence type="predicted"/>
<dbReference type="OrthoDB" id="539810at2759"/>
<feature type="non-terminal residue" evidence="1">
    <location>
        <position position="67"/>
    </location>
</feature>
<feature type="non-terminal residue" evidence="1">
    <location>
        <position position="1"/>
    </location>
</feature>
<name>A0A5C3LR90_9AGAR</name>
<keyword evidence="2" id="KW-1185">Reference proteome</keyword>
<accession>A0A5C3LR90</accession>
<protein>
    <recommendedName>
        <fullName evidence="3">Kinesin light chain</fullName>
    </recommendedName>
</protein>
<organism evidence="1 2">
    <name type="scientific">Crucibulum laeve</name>
    <dbReference type="NCBI Taxonomy" id="68775"/>
    <lineage>
        <taxon>Eukaryota</taxon>
        <taxon>Fungi</taxon>
        <taxon>Dikarya</taxon>
        <taxon>Basidiomycota</taxon>
        <taxon>Agaricomycotina</taxon>
        <taxon>Agaricomycetes</taxon>
        <taxon>Agaricomycetidae</taxon>
        <taxon>Agaricales</taxon>
        <taxon>Agaricineae</taxon>
        <taxon>Nidulariaceae</taxon>
        <taxon>Crucibulum</taxon>
    </lineage>
</organism>
<reference evidence="1 2" key="1">
    <citation type="journal article" date="2019" name="Nat. Ecol. Evol.">
        <title>Megaphylogeny resolves global patterns of mushroom evolution.</title>
        <authorList>
            <person name="Varga T."/>
            <person name="Krizsan K."/>
            <person name="Foldi C."/>
            <person name="Dima B."/>
            <person name="Sanchez-Garcia M."/>
            <person name="Sanchez-Ramirez S."/>
            <person name="Szollosi G.J."/>
            <person name="Szarkandi J.G."/>
            <person name="Papp V."/>
            <person name="Albert L."/>
            <person name="Andreopoulos W."/>
            <person name="Angelini C."/>
            <person name="Antonin V."/>
            <person name="Barry K.W."/>
            <person name="Bougher N.L."/>
            <person name="Buchanan P."/>
            <person name="Buyck B."/>
            <person name="Bense V."/>
            <person name="Catcheside P."/>
            <person name="Chovatia M."/>
            <person name="Cooper J."/>
            <person name="Damon W."/>
            <person name="Desjardin D."/>
            <person name="Finy P."/>
            <person name="Geml J."/>
            <person name="Haridas S."/>
            <person name="Hughes K."/>
            <person name="Justo A."/>
            <person name="Karasinski D."/>
            <person name="Kautmanova I."/>
            <person name="Kiss B."/>
            <person name="Kocsube S."/>
            <person name="Kotiranta H."/>
            <person name="LaButti K.M."/>
            <person name="Lechner B.E."/>
            <person name="Liimatainen K."/>
            <person name="Lipzen A."/>
            <person name="Lukacs Z."/>
            <person name="Mihaltcheva S."/>
            <person name="Morgado L.N."/>
            <person name="Niskanen T."/>
            <person name="Noordeloos M.E."/>
            <person name="Ohm R.A."/>
            <person name="Ortiz-Santana B."/>
            <person name="Ovrebo C."/>
            <person name="Racz N."/>
            <person name="Riley R."/>
            <person name="Savchenko A."/>
            <person name="Shiryaev A."/>
            <person name="Soop K."/>
            <person name="Spirin V."/>
            <person name="Szebenyi C."/>
            <person name="Tomsovsky M."/>
            <person name="Tulloss R.E."/>
            <person name="Uehling J."/>
            <person name="Grigoriev I.V."/>
            <person name="Vagvolgyi C."/>
            <person name="Papp T."/>
            <person name="Martin F.M."/>
            <person name="Miettinen O."/>
            <person name="Hibbett D.S."/>
            <person name="Nagy L.G."/>
        </authorList>
    </citation>
    <scope>NUCLEOTIDE SEQUENCE [LARGE SCALE GENOMIC DNA]</scope>
    <source>
        <strain evidence="1 2">CBS 166.37</strain>
    </source>
</reference>
<evidence type="ECO:0000313" key="1">
    <source>
        <dbReference type="EMBL" id="TFK31231.1"/>
    </source>
</evidence>
<dbReference type="Proteomes" id="UP000308652">
    <property type="component" value="Unassembled WGS sequence"/>
</dbReference>
<evidence type="ECO:0008006" key="3">
    <source>
        <dbReference type="Google" id="ProtNLM"/>
    </source>
</evidence>
<sequence length="67" mass="7586">KLDIHVMEKRKEVLSTDHPHTLFAMENLAATCVYLNKSVQAQALLVAVVEKRIEILGLNHKYAQDSI</sequence>
<gene>
    <name evidence="1" type="ORF">BDQ12DRAFT_567313</name>
</gene>
<dbReference type="EMBL" id="ML213814">
    <property type="protein sequence ID" value="TFK31231.1"/>
    <property type="molecule type" value="Genomic_DNA"/>
</dbReference>
<dbReference type="Gene3D" id="1.25.40.10">
    <property type="entry name" value="Tetratricopeptide repeat domain"/>
    <property type="match status" value="1"/>
</dbReference>
<dbReference type="AlphaFoldDB" id="A0A5C3LR90"/>